<evidence type="ECO:0000313" key="2">
    <source>
        <dbReference type="Proteomes" id="UP000055316"/>
    </source>
</evidence>
<proteinExistence type="predicted"/>
<evidence type="ECO:0000313" key="1">
    <source>
        <dbReference type="EMBL" id="BAR87522.1"/>
    </source>
</evidence>
<accession>A0A9W4EXM4</accession>
<dbReference type="SMR" id="A0A9W4EXM4"/>
<dbReference type="RefSeq" id="WP_000065268.1">
    <property type="nucleotide sequence ID" value="NZ_AP014866.1"/>
</dbReference>
<dbReference type="Proteomes" id="UP000055316">
    <property type="component" value="Plasmid pKK2"/>
</dbReference>
<dbReference type="EMBL" id="AP014866">
    <property type="protein sequence ID" value="BAR87522.1"/>
    <property type="molecule type" value="Genomic_DNA"/>
</dbReference>
<sequence length="74" mass="8666">MSNIINSYKKELSSISDSLVPSQLLDSKYEVYINNLITEAEKEGKDSSVHFNDLDMIYHFIHLKETKNFLFKNH</sequence>
<organism evidence="1 2">
    <name type="scientific">Bacillus thuringiensis subsp. tolworthi</name>
    <dbReference type="NCBI Taxonomy" id="1442"/>
    <lineage>
        <taxon>Bacteria</taxon>
        <taxon>Bacillati</taxon>
        <taxon>Bacillota</taxon>
        <taxon>Bacilli</taxon>
        <taxon>Bacillales</taxon>
        <taxon>Bacillaceae</taxon>
        <taxon>Bacillus</taxon>
        <taxon>Bacillus cereus group</taxon>
    </lineage>
</organism>
<dbReference type="AlphaFoldDB" id="A0A9W4EXM4"/>
<reference evidence="1 2" key="1">
    <citation type="submission" date="2015-05" db="EMBL/GenBank/DDBJ databases">
        <title>Whole genome sequence of Bacillus thuringiensis serovar tolworthi Pasteur Institute Standard strain.</title>
        <authorList>
            <person name="Kanda K."/>
            <person name="Nakashima K."/>
            <person name="Nagano Y."/>
        </authorList>
    </citation>
    <scope>NUCLEOTIDE SEQUENCE [LARGE SCALE GENOMIC DNA]</scope>
    <source>
        <strain evidence="1 2">Pasteur Institute Standard strain</strain>
        <plasmid evidence="2">pKK2 DNA</plasmid>
    </source>
</reference>
<gene>
    <name evidence="1" type="ORF">KNN_06789</name>
</gene>
<protein>
    <submittedName>
        <fullName evidence="1">Integrase-recombinase</fullName>
    </submittedName>
</protein>
<name>A0A9W4EXM4_BACTO</name>
<keyword evidence="1" id="KW-0614">Plasmid</keyword>
<geneLocation type="plasmid" evidence="2">
    <name>pKK2 DNA</name>
</geneLocation>